<dbReference type="CDD" id="cd00130">
    <property type="entry name" value="PAS"/>
    <property type="match status" value="1"/>
</dbReference>
<dbReference type="EMBL" id="QPJA01000002">
    <property type="protein sequence ID" value="RCW35054.1"/>
    <property type="molecule type" value="Genomic_DNA"/>
</dbReference>
<dbReference type="InterPro" id="IPR000160">
    <property type="entry name" value="GGDEF_dom"/>
</dbReference>
<feature type="domain" description="GGDEF" evidence="3">
    <location>
        <begin position="525"/>
        <end position="657"/>
    </location>
</feature>
<comment type="caution">
    <text evidence="4">The sequence shown here is derived from an EMBL/GenBank/DDBJ whole genome shotgun (WGS) entry which is preliminary data.</text>
</comment>
<dbReference type="InterPro" id="IPR043128">
    <property type="entry name" value="Rev_trsase/Diguanyl_cyclase"/>
</dbReference>
<dbReference type="Pfam" id="PF13426">
    <property type="entry name" value="PAS_9"/>
    <property type="match status" value="1"/>
</dbReference>
<keyword evidence="2" id="KW-0472">Membrane</keyword>
<dbReference type="SUPFAM" id="SSF55073">
    <property type="entry name" value="Nucleotide cyclase"/>
    <property type="match status" value="1"/>
</dbReference>
<organism evidence="4 5">
    <name type="scientific">Pseudidiomarina tainanensis</name>
    <dbReference type="NCBI Taxonomy" id="502365"/>
    <lineage>
        <taxon>Bacteria</taxon>
        <taxon>Pseudomonadati</taxon>
        <taxon>Pseudomonadota</taxon>
        <taxon>Gammaproteobacteria</taxon>
        <taxon>Alteromonadales</taxon>
        <taxon>Idiomarinaceae</taxon>
        <taxon>Pseudidiomarina</taxon>
    </lineage>
</organism>
<dbReference type="SMART" id="SM00267">
    <property type="entry name" value="GGDEF"/>
    <property type="match status" value="1"/>
</dbReference>
<dbReference type="Proteomes" id="UP000252848">
    <property type="component" value="Unassembled WGS sequence"/>
</dbReference>
<dbReference type="Gene3D" id="3.30.450.20">
    <property type="entry name" value="PAS domain"/>
    <property type="match status" value="1"/>
</dbReference>
<evidence type="ECO:0000256" key="2">
    <source>
        <dbReference type="SAM" id="Phobius"/>
    </source>
</evidence>
<protein>
    <submittedName>
        <fullName evidence="4">PAS domain S-box-containing protein/diguanylate cyclase (GGDEF)-like protein</fullName>
    </submittedName>
</protein>
<dbReference type="InterPro" id="IPR035965">
    <property type="entry name" value="PAS-like_dom_sf"/>
</dbReference>
<dbReference type="InterPro" id="IPR052163">
    <property type="entry name" value="DGC-Regulatory_Protein"/>
</dbReference>
<accession>A0A368V5U2</accession>
<dbReference type="Pfam" id="PF00990">
    <property type="entry name" value="GGDEF"/>
    <property type="match status" value="1"/>
</dbReference>
<sequence>MVIYGVIISSLGISSLPDQGLHVTTKDQGKSPPPYTNALSLLSRRVIIGVLMTGIIASISTLIPLFFYLDKTEDRQDLAYASAQALAVEQQLTHYEQIAQQFASRSQIRQRLALYLDQQLALAQVQQETAARLAHAVEFIPTLVGVIRIAANGTEIARVAGESGTTSLLKQVNLSQLNLHRTDYINLSGHIYISVVAPIISLNNEIIGHDVLLFDQTEIIDILEYLNKFDATTEFSLLHLTRKVELHFSLSPIATAAATEFNANVRELIHSEAVSVAHALVGQQPQLHSGVFHNLQHRHFYIPLSESNWGLWVTQPETSLREELLVELLWVSGIIFLIVAIGAYLLKLYMRPIIQQQQQQQQQLQALNRQLQLAGMVFEKTHEAIVITDVDLRIKRANQAFLNLLNLSSTEIKQHSLSDFIDSNKGSLRLTETVRKHLQQQDGWQGEIWYRTAKGEPIAALQTISAVRNQERTVTQLIHIFNDVTADQLAVENIKQQALTDPLTGLPNRAAINHQITVLLHNAPTHLAVLFLDLDKFKPINDTYGHDVGDQLLRCIGPRIKAQLRHHDVVARIGGDEFVIVLNALTEPKDAEAIAQKLVLALQQPFVLEQHTVTVGASVGIALYPEHGQDYETLLNKADNAMYRAKESGRNRYCVAE</sequence>
<proteinExistence type="predicted"/>
<dbReference type="FunFam" id="3.30.70.270:FF:000001">
    <property type="entry name" value="Diguanylate cyclase domain protein"/>
    <property type="match status" value="1"/>
</dbReference>
<feature type="transmembrane region" description="Helical" evidence="2">
    <location>
        <begin position="46"/>
        <end position="69"/>
    </location>
</feature>
<gene>
    <name evidence="4" type="ORF">DFO79_10279</name>
</gene>
<dbReference type="InterPro" id="IPR000014">
    <property type="entry name" value="PAS"/>
</dbReference>
<comment type="cofactor">
    <cofactor evidence="1">
        <name>Mg(2+)</name>
        <dbReference type="ChEBI" id="CHEBI:18420"/>
    </cofactor>
</comment>
<dbReference type="GO" id="GO:0003824">
    <property type="term" value="F:catalytic activity"/>
    <property type="evidence" value="ECO:0007669"/>
    <property type="project" value="UniProtKB-ARBA"/>
</dbReference>
<dbReference type="Gene3D" id="3.30.70.270">
    <property type="match status" value="1"/>
</dbReference>
<evidence type="ECO:0000256" key="1">
    <source>
        <dbReference type="ARBA" id="ARBA00001946"/>
    </source>
</evidence>
<dbReference type="CDD" id="cd01949">
    <property type="entry name" value="GGDEF"/>
    <property type="match status" value="1"/>
</dbReference>
<dbReference type="PROSITE" id="PS50887">
    <property type="entry name" value="GGDEF"/>
    <property type="match status" value="1"/>
</dbReference>
<dbReference type="NCBIfam" id="TIGR00229">
    <property type="entry name" value="sensory_box"/>
    <property type="match status" value="1"/>
</dbReference>
<dbReference type="SMART" id="SM00091">
    <property type="entry name" value="PAS"/>
    <property type="match status" value="1"/>
</dbReference>
<keyword evidence="2" id="KW-1133">Transmembrane helix</keyword>
<dbReference type="AlphaFoldDB" id="A0A368V5U2"/>
<dbReference type="PANTHER" id="PTHR46663:SF3">
    <property type="entry name" value="SLL0267 PROTEIN"/>
    <property type="match status" value="1"/>
</dbReference>
<evidence type="ECO:0000313" key="4">
    <source>
        <dbReference type="EMBL" id="RCW35054.1"/>
    </source>
</evidence>
<reference evidence="4 5" key="1">
    <citation type="submission" date="2018-07" db="EMBL/GenBank/DDBJ databases">
        <title>Freshwater and sediment microbial communities from various areas in North America, analyzing microbe dynamics in response to fracking.</title>
        <authorList>
            <person name="Lamendella R."/>
        </authorList>
    </citation>
    <scope>NUCLEOTIDE SEQUENCE [LARGE SCALE GENOMIC DNA]</scope>
    <source>
        <strain evidence="4 5">86_o</strain>
    </source>
</reference>
<name>A0A368V5U2_9GAMM</name>
<feature type="transmembrane region" description="Helical" evidence="2">
    <location>
        <begin position="328"/>
        <end position="346"/>
    </location>
</feature>
<keyword evidence="2" id="KW-0812">Transmembrane</keyword>
<dbReference type="InterPro" id="IPR029787">
    <property type="entry name" value="Nucleotide_cyclase"/>
</dbReference>
<dbReference type="SUPFAM" id="SSF55785">
    <property type="entry name" value="PYP-like sensor domain (PAS domain)"/>
    <property type="match status" value="1"/>
</dbReference>
<dbReference type="NCBIfam" id="TIGR00254">
    <property type="entry name" value="GGDEF"/>
    <property type="match status" value="1"/>
</dbReference>
<evidence type="ECO:0000313" key="5">
    <source>
        <dbReference type="Proteomes" id="UP000252848"/>
    </source>
</evidence>
<evidence type="ECO:0000259" key="3">
    <source>
        <dbReference type="PROSITE" id="PS50887"/>
    </source>
</evidence>
<dbReference type="PANTHER" id="PTHR46663">
    <property type="entry name" value="DIGUANYLATE CYCLASE DGCT-RELATED"/>
    <property type="match status" value="1"/>
</dbReference>